<evidence type="ECO:0000313" key="3">
    <source>
        <dbReference type="Proteomes" id="UP000002791"/>
    </source>
</evidence>
<accession>H5XHF9</accession>
<dbReference type="RefSeq" id="WP_005456933.1">
    <property type="nucleotide sequence ID" value="NZ_CM001440.1"/>
</dbReference>
<evidence type="ECO:0000256" key="1">
    <source>
        <dbReference type="SAM" id="MobiDB-lite"/>
    </source>
</evidence>
<dbReference type="STRING" id="882082.SaccyDRAFT_2793"/>
<feature type="compositionally biased region" description="Low complexity" evidence="1">
    <location>
        <begin position="282"/>
        <end position="293"/>
    </location>
</feature>
<dbReference type="EMBL" id="CM001440">
    <property type="protein sequence ID" value="EHR61639.1"/>
    <property type="molecule type" value="Genomic_DNA"/>
</dbReference>
<evidence type="ECO:0008006" key="4">
    <source>
        <dbReference type="Google" id="ProtNLM"/>
    </source>
</evidence>
<dbReference type="SUPFAM" id="SSF140453">
    <property type="entry name" value="EsxAB dimer-like"/>
    <property type="match status" value="1"/>
</dbReference>
<evidence type="ECO:0000313" key="2">
    <source>
        <dbReference type="EMBL" id="EHR61639.1"/>
    </source>
</evidence>
<dbReference type="HOGENOM" id="CLU_078233_0_0_11"/>
<protein>
    <recommendedName>
        <fullName evidence="4">ESX-1 secretion-associated protein EspA/EspE-like domain-containing protein</fullName>
    </recommendedName>
</protein>
<sequence>MTSPTTRPHARSQDGAGQGHPDGPRLTGDSEQTAADISAALSQLRLLRDTVGNKEWLSAELADGSAAPLGTLSSTASPLAALSDAGCGFLHPMISFLEEPLGQLRGEPDAVSGPAGQHDTASRQAASVADDYLSTVDRETSEWSGDAKTNYLQTATKLTDGVLSIAETAGTNAKAMIAAGEVVAQAIERITEEITKAVGRIVPIMTEAIAAAPLTGGASIAKAIPECVAIAAEHGGVIAAQLAALLASGDNLVKLIEGAVGALKVVREGLKVIGDLAGGDSPGAASAVSAGSDPDGESSGMRGPQGERETSKSEHGKQLDSDDPDNNPGELDDPLAGEWIPIRGNEEV</sequence>
<dbReference type="eggNOG" id="COG5651">
    <property type="taxonomic scope" value="Bacteria"/>
</dbReference>
<name>H5XHF9_9PSEU</name>
<feature type="region of interest" description="Disordered" evidence="1">
    <location>
        <begin position="105"/>
        <end position="124"/>
    </location>
</feature>
<organism evidence="2 3">
    <name type="scientific">Saccharomonospora cyanea NA-134</name>
    <dbReference type="NCBI Taxonomy" id="882082"/>
    <lineage>
        <taxon>Bacteria</taxon>
        <taxon>Bacillati</taxon>
        <taxon>Actinomycetota</taxon>
        <taxon>Actinomycetes</taxon>
        <taxon>Pseudonocardiales</taxon>
        <taxon>Pseudonocardiaceae</taxon>
        <taxon>Saccharomonospora</taxon>
    </lineage>
</organism>
<feature type="compositionally biased region" description="Acidic residues" evidence="1">
    <location>
        <begin position="321"/>
        <end position="335"/>
    </location>
</feature>
<dbReference type="InterPro" id="IPR036689">
    <property type="entry name" value="ESAT-6-like_sf"/>
</dbReference>
<feature type="compositionally biased region" description="Basic and acidic residues" evidence="1">
    <location>
        <begin position="305"/>
        <end position="320"/>
    </location>
</feature>
<proteinExistence type="predicted"/>
<dbReference type="Proteomes" id="UP000002791">
    <property type="component" value="Chromosome"/>
</dbReference>
<keyword evidence="3" id="KW-1185">Reference proteome</keyword>
<dbReference type="AlphaFoldDB" id="H5XHF9"/>
<gene>
    <name evidence="2" type="ORF">SaccyDRAFT_2793</name>
</gene>
<reference evidence="2 3" key="1">
    <citation type="submission" date="2011-11" db="EMBL/GenBank/DDBJ databases">
        <title>The Noncontiguous Finished sequence of Saccharomonospora cyanea NA-134.</title>
        <authorList>
            <consortium name="US DOE Joint Genome Institute"/>
            <person name="Lucas S."/>
            <person name="Han J."/>
            <person name="Lapidus A."/>
            <person name="Cheng J.-F."/>
            <person name="Goodwin L."/>
            <person name="Pitluck S."/>
            <person name="Peters L."/>
            <person name="Ovchinnikova G."/>
            <person name="Lu M."/>
            <person name="Detter J.C."/>
            <person name="Han C."/>
            <person name="Tapia R."/>
            <person name="Land M."/>
            <person name="Hauser L."/>
            <person name="Kyrpides N."/>
            <person name="Ivanova N."/>
            <person name="Pagani I."/>
            <person name="Brambilla E.-M."/>
            <person name="Klenk H.-P."/>
            <person name="Woyke T."/>
        </authorList>
    </citation>
    <scope>NUCLEOTIDE SEQUENCE [LARGE SCALE GENOMIC DNA]</scope>
    <source>
        <strain evidence="2 3">NA-134</strain>
    </source>
</reference>
<feature type="region of interest" description="Disordered" evidence="1">
    <location>
        <begin position="280"/>
        <end position="348"/>
    </location>
</feature>
<feature type="region of interest" description="Disordered" evidence="1">
    <location>
        <begin position="1"/>
        <end position="33"/>
    </location>
</feature>